<evidence type="ECO:0000256" key="1">
    <source>
        <dbReference type="ARBA" id="ARBA00023122"/>
    </source>
</evidence>
<dbReference type="STRING" id="269670.SAMN02982927_00356"/>
<organism evidence="4 5">
    <name type="scientific">Sporolactobacillus nakayamae</name>
    <dbReference type="NCBI Taxonomy" id="269670"/>
    <lineage>
        <taxon>Bacteria</taxon>
        <taxon>Bacillati</taxon>
        <taxon>Bacillota</taxon>
        <taxon>Bacilli</taxon>
        <taxon>Bacillales</taxon>
        <taxon>Sporolactobacillaceae</taxon>
        <taxon>Sporolactobacillus</taxon>
    </lineage>
</organism>
<sequence length="153" mass="17609">MIVEQLMLKDVVTVRESDTVKTLIETMIDHKIGGAPVVNDQNQLVGYISDGDLLREISPKQQTIYDLYSLISAIRVDLSKEKLKDLLTRQVRDLMKKKNLRTVEKDKELDAVLKLLSHDHIKRIPVIDDERHVIGLVTRSHIIRHIGEQLLNE</sequence>
<evidence type="ECO:0000313" key="5">
    <source>
        <dbReference type="Proteomes" id="UP000198752"/>
    </source>
</evidence>
<keyword evidence="1 2" id="KW-0129">CBS domain</keyword>
<gene>
    <name evidence="4" type="ORF">SAMN02982927_00356</name>
</gene>
<dbReference type="AlphaFoldDB" id="A0A1I2N991"/>
<dbReference type="InterPro" id="IPR046342">
    <property type="entry name" value="CBS_dom_sf"/>
</dbReference>
<dbReference type="InterPro" id="IPR051257">
    <property type="entry name" value="Diverse_CBS-Domain"/>
</dbReference>
<proteinExistence type="predicted"/>
<dbReference type="Proteomes" id="UP000198752">
    <property type="component" value="Unassembled WGS sequence"/>
</dbReference>
<dbReference type="Pfam" id="PF00571">
    <property type="entry name" value="CBS"/>
    <property type="match status" value="2"/>
</dbReference>
<dbReference type="PANTHER" id="PTHR43080:SF2">
    <property type="entry name" value="CBS DOMAIN-CONTAINING PROTEIN"/>
    <property type="match status" value="1"/>
</dbReference>
<feature type="domain" description="CBS" evidence="3">
    <location>
        <begin position="95"/>
        <end position="153"/>
    </location>
</feature>
<dbReference type="PROSITE" id="PS51371">
    <property type="entry name" value="CBS"/>
    <property type="match status" value="2"/>
</dbReference>
<dbReference type="SUPFAM" id="SSF54631">
    <property type="entry name" value="CBS-domain pair"/>
    <property type="match status" value="1"/>
</dbReference>
<accession>A0A1I2N991</accession>
<evidence type="ECO:0000313" key="4">
    <source>
        <dbReference type="EMBL" id="SFG00123.1"/>
    </source>
</evidence>
<keyword evidence="5" id="KW-1185">Reference proteome</keyword>
<dbReference type="OrthoDB" id="9790355at2"/>
<name>A0A1I2N991_9BACL</name>
<dbReference type="PANTHER" id="PTHR43080">
    <property type="entry name" value="CBS DOMAIN-CONTAINING PROTEIN CBSX3, MITOCHONDRIAL"/>
    <property type="match status" value="1"/>
</dbReference>
<dbReference type="Gene3D" id="3.10.580.10">
    <property type="entry name" value="CBS-domain"/>
    <property type="match status" value="1"/>
</dbReference>
<evidence type="ECO:0000259" key="3">
    <source>
        <dbReference type="PROSITE" id="PS51371"/>
    </source>
</evidence>
<dbReference type="SMART" id="SM00116">
    <property type="entry name" value="CBS"/>
    <property type="match status" value="2"/>
</dbReference>
<dbReference type="EMBL" id="FOOY01000003">
    <property type="protein sequence ID" value="SFG00123.1"/>
    <property type="molecule type" value="Genomic_DNA"/>
</dbReference>
<evidence type="ECO:0000256" key="2">
    <source>
        <dbReference type="PROSITE-ProRule" id="PRU00703"/>
    </source>
</evidence>
<dbReference type="RefSeq" id="WP_093669436.1">
    <property type="nucleotide sequence ID" value="NZ_FOOY01000003.1"/>
</dbReference>
<feature type="domain" description="CBS" evidence="3">
    <location>
        <begin position="7"/>
        <end position="64"/>
    </location>
</feature>
<dbReference type="InterPro" id="IPR000644">
    <property type="entry name" value="CBS_dom"/>
</dbReference>
<protein>
    <submittedName>
        <fullName evidence="4">CBS domain-containing protein</fullName>
    </submittedName>
</protein>
<reference evidence="5" key="1">
    <citation type="submission" date="2016-10" db="EMBL/GenBank/DDBJ databases">
        <authorList>
            <person name="Varghese N."/>
            <person name="Submissions S."/>
        </authorList>
    </citation>
    <scope>NUCLEOTIDE SEQUENCE [LARGE SCALE GENOMIC DNA]</scope>
    <source>
        <strain evidence="5">ATCC 700379</strain>
    </source>
</reference>